<evidence type="ECO:0000313" key="3">
    <source>
        <dbReference type="Proteomes" id="UP001523262"/>
    </source>
</evidence>
<reference evidence="2 3" key="1">
    <citation type="submission" date="2022-06" db="EMBL/GenBank/DDBJ databases">
        <authorList>
            <person name="Jeon C.O."/>
        </authorList>
    </citation>
    <scope>NUCLEOTIDE SEQUENCE [LARGE SCALE GENOMIC DNA]</scope>
    <source>
        <strain evidence="2 3">KCTC 13943</strain>
    </source>
</reference>
<dbReference type="Proteomes" id="UP001523262">
    <property type="component" value="Unassembled WGS sequence"/>
</dbReference>
<dbReference type="EMBL" id="JAMQCR010000001">
    <property type="protein sequence ID" value="MCM2532160.1"/>
    <property type="molecule type" value="Genomic_DNA"/>
</dbReference>
<organism evidence="2 3">
    <name type="scientific">Neobacillus pocheonensis</name>
    <dbReference type="NCBI Taxonomy" id="363869"/>
    <lineage>
        <taxon>Bacteria</taxon>
        <taxon>Bacillati</taxon>
        <taxon>Bacillota</taxon>
        <taxon>Bacilli</taxon>
        <taxon>Bacillales</taxon>
        <taxon>Bacillaceae</taxon>
        <taxon>Neobacillus</taxon>
    </lineage>
</organism>
<comment type="caution">
    <text evidence="2">The sequence shown here is derived from an EMBL/GenBank/DDBJ whole genome shotgun (WGS) entry which is preliminary data.</text>
</comment>
<evidence type="ECO:0000256" key="1">
    <source>
        <dbReference type="SAM" id="MobiDB-lite"/>
    </source>
</evidence>
<keyword evidence="3" id="KW-1185">Reference proteome</keyword>
<gene>
    <name evidence="2" type="ORF">NDK43_06830</name>
</gene>
<evidence type="ECO:0000313" key="2">
    <source>
        <dbReference type="EMBL" id="MCM2532160.1"/>
    </source>
</evidence>
<name>A0ABT0W7W2_9BACI</name>
<sequence>MDILIKISIAWKERLGQIRKRSSVKAGSRPKGNPAVGNHSYTQVVDMTKISKGIDP</sequence>
<protein>
    <submittedName>
        <fullName evidence="2">Uncharacterized protein</fullName>
    </submittedName>
</protein>
<feature type="region of interest" description="Disordered" evidence="1">
    <location>
        <begin position="20"/>
        <end position="42"/>
    </location>
</feature>
<proteinExistence type="predicted"/>
<accession>A0ABT0W7W2</accession>